<dbReference type="VEuPathDB" id="VectorBase:MDOA002926"/>
<dbReference type="GO" id="GO:0005771">
    <property type="term" value="C:multivesicular body"/>
    <property type="evidence" value="ECO:0007669"/>
    <property type="project" value="TreeGrafter"/>
</dbReference>
<evidence type="ECO:0000256" key="2">
    <source>
        <dbReference type="ARBA" id="ARBA00006190"/>
    </source>
</evidence>
<comment type="subcellular location">
    <subcellularLocation>
        <location evidence="1">Endosome membrane</location>
    </subcellularLocation>
</comment>
<evidence type="ECO:0000256" key="1">
    <source>
        <dbReference type="ARBA" id="ARBA00004608"/>
    </source>
</evidence>
<keyword evidence="4" id="KW-0967">Endosome</keyword>
<keyword evidence="5" id="KW-0653">Protein transport</keyword>
<dbReference type="PANTHER" id="PTHR22761:SF5">
    <property type="entry name" value="CHARGED MULTIVESICULAR BODY PROTEIN 6"/>
    <property type="match status" value="1"/>
</dbReference>
<comment type="similarity">
    <text evidence="2">Belongs to the SNF7 family.</text>
</comment>
<evidence type="ECO:0000256" key="5">
    <source>
        <dbReference type="ARBA" id="ARBA00022927"/>
    </source>
</evidence>
<organism evidence="7">
    <name type="scientific">Musca domestica</name>
    <name type="common">House fly</name>
    <dbReference type="NCBI Taxonomy" id="7370"/>
    <lineage>
        <taxon>Eukaryota</taxon>
        <taxon>Metazoa</taxon>
        <taxon>Ecdysozoa</taxon>
        <taxon>Arthropoda</taxon>
        <taxon>Hexapoda</taxon>
        <taxon>Insecta</taxon>
        <taxon>Pterygota</taxon>
        <taxon>Neoptera</taxon>
        <taxon>Endopterygota</taxon>
        <taxon>Diptera</taxon>
        <taxon>Brachycera</taxon>
        <taxon>Muscomorpha</taxon>
        <taxon>Muscoidea</taxon>
        <taxon>Muscidae</taxon>
        <taxon>Musca</taxon>
    </lineage>
</organism>
<reference evidence="7" key="1">
    <citation type="submission" date="2012-08" db="EMBL/GenBank/DDBJ databases">
        <title>Transcriptome of adult Musca domestica launches a platform for comparative house fly gene expression and characterization of differential gene expression among resistant and susceptible house flies.</title>
        <authorList>
            <person name="Liu N."/>
            <person name="Zhang L."/>
            <person name="Li M."/>
            <person name="Reid W."/>
        </authorList>
    </citation>
    <scope>NUCLEOTIDE SEQUENCE</scope>
    <source>
        <strain evidence="7">ALHF</strain>
        <tissue evidence="7">Whole body</tissue>
    </source>
</reference>
<sequence length="131" mass="14355">MAADIEFAQVEMQVLEGLKQGNAALKKMHDILDINEIEKIMDETRDGIEKQQEIDAILSDALTQQDEDDVLAELEALEAEEDAKVAVSLPDVPSETLPEVEEEVAGDDDEEVAKAKVGKVKEKPAKVLLEA</sequence>
<keyword evidence="3" id="KW-0813">Transport</keyword>
<dbReference type="VEuPathDB" id="VectorBase:MDOMA2_012441"/>
<dbReference type="Gene3D" id="6.10.250.1710">
    <property type="match status" value="1"/>
</dbReference>
<dbReference type="AlphaFoldDB" id="T1PGL9"/>
<name>T1PGL9_MUSDO</name>
<keyword evidence="6" id="KW-0472">Membrane</keyword>
<dbReference type="GO" id="GO:0032511">
    <property type="term" value="P:late endosome to vacuole transport via multivesicular body sorting pathway"/>
    <property type="evidence" value="ECO:0007669"/>
    <property type="project" value="TreeGrafter"/>
</dbReference>
<evidence type="ECO:0000256" key="4">
    <source>
        <dbReference type="ARBA" id="ARBA00022753"/>
    </source>
</evidence>
<evidence type="ECO:0000256" key="3">
    <source>
        <dbReference type="ARBA" id="ARBA00022448"/>
    </source>
</evidence>
<dbReference type="GO" id="GO:0000815">
    <property type="term" value="C:ESCRT III complex"/>
    <property type="evidence" value="ECO:0007669"/>
    <property type="project" value="TreeGrafter"/>
</dbReference>
<accession>T1PGL9</accession>
<evidence type="ECO:0000313" key="7">
    <source>
        <dbReference type="EMBL" id="AFP62576.1"/>
    </source>
</evidence>
<dbReference type="PANTHER" id="PTHR22761">
    <property type="entry name" value="CHARGED MULTIVESICULAR BODY PROTEIN"/>
    <property type="match status" value="1"/>
</dbReference>
<dbReference type="GO" id="GO:0006900">
    <property type="term" value="P:vesicle budding from membrane"/>
    <property type="evidence" value="ECO:0007669"/>
    <property type="project" value="TreeGrafter"/>
</dbReference>
<evidence type="ECO:0000256" key="6">
    <source>
        <dbReference type="ARBA" id="ARBA00023136"/>
    </source>
</evidence>
<dbReference type="Pfam" id="PF03357">
    <property type="entry name" value="Snf7"/>
    <property type="match status" value="1"/>
</dbReference>
<dbReference type="InterPro" id="IPR005024">
    <property type="entry name" value="Snf7_fam"/>
</dbReference>
<dbReference type="EMBL" id="KA647947">
    <property type="protein sequence ID" value="AFP62576.1"/>
    <property type="molecule type" value="mRNA"/>
</dbReference>
<proteinExistence type="evidence at transcript level"/>
<protein>
    <submittedName>
        <fullName evidence="7">Snf7</fullName>
    </submittedName>
</protein>
<dbReference type="GO" id="GO:0015031">
    <property type="term" value="P:protein transport"/>
    <property type="evidence" value="ECO:0007669"/>
    <property type="project" value="UniProtKB-KW"/>
</dbReference>